<dbReference type="Pfam" id="PF24894">
    <property type="entry name" value="Hexapep_GlmU"/>
    <property type="match status" value="1"/>
</dbReference>
<dbReference type="GO" id="GO:0008878">
    <property type="term" value="F:glucose-1-phosphate adenylyltransferase activity"/>
    <property type="evidence" value="ECO:0007669"/>
    <property type="project" value="InterPro"/>
</dbReference>
<sequence length="421" mass="46722">MEKVVAMVLAGGAFSPLGILAERRAKAAIPFGGMYRIIDFVLSNLTNSDIEHVGILAQYRPSSLIDHVGVGIPWDLYGRTRAVKILPPYKGKKDADWYKGTADAVYQNLNFITDHHPSQVMILAGENIYEMDYHQLLRFHLDKNAECTLVCNRLPAPNPQRFGIMSLDETGRVVSYQEKPKIIQGEYYSAGIYVFNTDFLLEKLAADARNPASKHNFADNIVPDMLQSQSQFYGYPFEGYWAYCGTVEEYWQANMDLLTDPPAIDIWNWNVRTNLEDRNIGGHQPAIILPTARVKDSMIASGCMIGGAVEHSILSPGVVVEEGAVVRNSIIFHESLIKQGAVVDYVITDKDVMIGAESQIGVGDVSVPNEEFPQDFSSGITVLGKEVCIHKQVKVGRNVLIWSGVTIQDQTEIASGRVIRN</sequence>
<dbReference type="EMBL" id="DF820465">
    <property type="protein sequence ID" value="GAK57298.1"/>
    <property type="molecule type" value="Genomic_DNA"/>
</dbReference>
<gene>
    <name evidence="11" type="ORF">U27_04263</name>
</gene>
<organism evidence="11">
    <name type="scientific">Vecturithrix granuli</name>
    <dbReference type="NCBI Taxonomy" id="1499967"/>
    <lineage>
        <taxon>Bacteria</taxon>
        <taxon>Candidatus Moduliflexota</taxon>
        <taxon>Candidatus Vecturitrichia</taxon>
        <taxon>Candidatus Vecturitrichales</taxon>
        <taxon>Candidatus Vecturitrichaceae</taxon>
        <taxon>Candidatus Vecturithrix</taxon>
    </lineage>
</organism>
<dbReference type="CDD" id="cd02508">
    <property type="entry name" value="ADP_Glucose_PP"/>
    <property type="match status" value="1"/>
</dbReference>
<dbReference type="InterPro" id="IPR056818">
    <property type="entry name" value="GlmU/GlgC-like_hexapep"/>
</dbReference>
<dbReference type="InterPro" id="IPR011004">
    <property type="entry name" value="Trimer_LpxA-like_sf"/>
</dbReference>
<dbReference type="PANTHER" id="PTHR43523">
    <property type="entry name" value="GLUCOSE-1-PHOSPHATE ADENYLYLTRANSFERASE-RELATED"/>
    <property type="match status" value="1"/>
</dbReference>
<dbReference type="InterPro" id="IPR011831">
    <property type="entry name" value="ADP-Glc_PPase"/>
</dbReference>
<dbReference type="SUPFAM" id="SSF51161">
    <property type="entry name" value="Trimeric LpxA-like enzymes"/>
    <property type="match status" value="1"/>
</dbReference>
<evidence type="ECO:0000256" key="7">
    <source>
        <dbReference type="ARBA" id="ARBA00023056"/>
    </source>
</evidence>
<keyword evidence="8" id="KW-0119">Carbohydrate metabolism</keyword>
<feature type="domain" description="Nucleotidyl transferase" evidence="9">
    <location>
        <begin position="6"/>
        <end position="258"/>
    </location>
</feature>
<evidence type="ECO:0000313" key="12">
    <source>
        <dbReference type="Proteomes" id="UP000030661"/>
    </source>
</evidence>
<dbReference type="InterPro" id="IPR029044">
    <property type="entry name" value="Nucleotide-diphossugar_trans"/>
</dbReference>
<dbReference type="Pfam" id="PF00483">
    <property type="entry name" value="NTP_transferase"/>
    <property type="match status" value="1"/>
</dbReference>
<dbReference type="AlphaFoldDB" id="A0A081BY93"/>
<dbReference type="InterPro" id="IPR005836">
    <property type="entry name" value="ADP_Glu_pyroP_CS"/>
</dbReference>
<reference evidence="11" key="1">
    <citation type="journal article" date="2015" name="PeerJ">
        <title>First genomic representation of candidate bacterial phylum KSB3 points to enhanced environmental sensing as a trigger of wastewater bulking.</title>
        <authorList>
            <person name="Sekiguchi Y."/>
            <person name="Ohashi A."/>
            <person name="Parks D.H."/>
            <person name="Yamauchi T."/>
            <person name="Tyson G.W."/>
            <person name="Hugenholtz P."/>
        </authorList>
    </citation>
    <scope>NUCLEOTIDE SEQUENCE [LARGE SCALE GENOMIC DNA]</scope>
</reference>
<dbReference type="SUPFAM" id="SSF53448">
    <property type="entry name" value="Nucleotide-diphospho-sugar transferases"/>
    <property type="match status" value="1"/>
</dbReference>
<accession>A0A081BY93</accession>
<evidence type="ECO:0000256" key="5">
    <source>
        <dbReference type="ARBA" id="ARBA00022741"/>
    </source>
</evidence>
<keyword evidence="4 11" id="KW-0548">Nucleotidyltransferase</keyword>
<dbReference type="Proteomes" id="UP000030661">
    <property type="component" value="Unassembled WGS sequence"/>
</dbReference>
<keyword evidence="2" id="KW-0321">Glycogen metabolism</keyword>
<keyword evidence="6" id="KW-0067">ATP-binding</keyword>
<dbReference type="InterPro" id="IPR005835">
    <property type="entry name" value="NTP_transferase_dom"/>
</dbReference>
<comment type="similarity">
    <text evidence="1">Belongs to the bacterial/plant glucose-1-phosphate adenylyltransferase family.</text>
</comment>
<dbReference type="HOGENOM" id="CLU_029499_14_1_0"/>
<evidence type="ECO:0000256" key="1">
    <source>
        <dbReference type="ARBA" id="ARBA00010443"/>
    </source>
</evidence>
<dbReference type="Gene3D" id="3.90.550.10">
    <property type="entry name" value="Spore Coat Polysaccharide Biosynthesis Protein SpsA, Chain A"/>
    <property type="match status" value="1"/>
</dbReference>
<name>A0A081BY93_VECG1</name>
<evidence type="ECO:0000256" key="2">
    <source>
        <dbReference type="ARBA" id="ARBA00022600"/>
    </source>
</evidence>
<dbReference type="eggNOG" id="COG0448">
    <property type="taxonomic scope" value="Bacteria"/>
</dbReference>
<evidence type="ECO:0000256" key="8">
    <source>
        <dbReference type="ARBA" id="ARBA00023277"/>
    </source>
</evidence>
<keyword evidence="3 11" id="KW-0808">Transferase</keyword>
<keyword evidence="7" id="KW-0320">Glycogen biosynthesis</keyword>
<proteinExistence type="inferred from homology"/>
<dbReference type="PANTHER" id="PTHR43523:SF2">
    <property type="entry name" value="GLUCOSE-1-PHOSPHATE ADENYLYLTRANSFERASE"/>
    <property type="match status" value="1"/>
</dbReference>
<keyword evidence="12" id="KW-1185">Reference proteome</keyword>
<protein>
    <submittedName>
        <fullName evidence="11">Glucose-1-phosphate adenylyltransferase</fullName>
    </submittedName>
</protein>
<keyword evidence="5" id="KW-0547">Nucleotide-binding</keyword>
<dbReference type="STRING" id="1499967.U27_04263"/>
<evidence type="ECO:0000313" key="11">
    <source>
        <dbReference type="EMBL" id="GAK57298.1"/>
    </source>
</evidence>
<evidence type="ECO:0000256" key="4">
    <source>
        <dbReference type="ARBA" id="ARBA00022695"/>
    </source>
</evidence>
<dbReference type="GO" id="GO:0005978">
    <property type="term" value="P:glycogen biosynthetic process"/>
    <property type="evidence" value="ECO:0007669"/>
    <property type="project" value="UniProtKB-KW"/>
</dbReference>
<feature type="domain" description="Glucose-1-phosphate adenylyltransferase/Bifunctional protein GlmU-like C-terminal hexapeptide" evidence="10">
    <location>
        <begin position="293"/>
        <end position="364"/>
    </location>
</feature>
<dbReference type="GO" id="GO:0005524">
    <property type="term" value="F:ATP binding"/>
    <property type="evidence" value="ECO:0007669"/>
    <property type="project" value="UniProtKB-KW"/>
</dbReference>
<evidence type="ECO:0000259" key="9">
    <source>
        <dbReference type="Pfam" id="PF00483"/>
    </source>
</evidence>
<evidence type="ECO:0000256" key="6">
    <source>
        <dbReference type="ARBA" id="ARBA00022840"/>
    </source>
</evidence>
<dbReference type="Gene3D" id="2.160.10.10">
    <property type="entry name" value="Hexapeptide repeat proteins"/>
    <property type="match status" value="1"/>
</dbReference>
<evidence type="ECO:0000259" key="10">
    <source>
        <dbReference type="Pfam" id="PF24894"/>
    </source>
</evidence>
<evidence type="ECO:0000256" key="3">
    <source>
        <dbReference type="ARBA" id="ARBA00022679"/>
    </source>
</evidence>
<dbReference type="PROSITE" id="PS00809">
    <property type="entry name" value="ADP_GLC_PYROPHOSPH_2"/>
    <property type="match status" value="1"/>
</dbReference>